<organism evidence="1 2">
    <name type="scientific">Gossypium arboreum</name>
    <name type="common">Tree cotton</name>
    <name type="synonym">Gossypium nanking</name>
    <dbReference type="NCBI Taxonomy" id="29729"/>
    <lineage>
        <taxon>Eukaryota</taxon>
        <taxon>Viridiplantae</taxon>
        <taxon>Streptophyta</taxon>
        <taxon>Embryophyta</taxon>
        <taxon>Tracheophyta</taxon>
        <taxon>Spermatophyta</taxon>
        <taxon>Magnoliopsida</taxon>
        <taxon>eudicotyledons</taxon>
        <taxon>Gunneridae</taxon>
        <taxon>Pentapetalae</taxon>
        <taxon>rosids</taxon>
        <taxon>malvids</taxon>
        <taxon>Malvales</taxon>
        <taxon>Malvaceae</taxon>
        <taxon>Malvoideae</taxon>
        <taxon>Gossypium</taxon>
    </lineage>
</organism>
<name>A0A0B0NS96_GOSAR</name>
<sequence>MLGIFQAYSALGPTIPSACLARNWCSSGCKTMCLSQDYHEVEPVNSPSSSSSSSTTAGTSNKLKLLWVKFKKEKMKIFESPVRVPRYDPHTYSQNFDHGFTWDEPENLSRSFSVRFIQGL</sequence>
<dbReference type="EMBL" id="KN400559">
    <property type="protein sequence ID" value="KHG13961.1"/>
    <property type="molecule type" value="Genomic_DNA"/>
</dbReference>
<dbReference type="Proteomes" id="UP000032142">
    <property type="component" value="Unassembled WGS sequence"/>
</dbReference>
<dbReference type="PANTHER" id="PTHR33168">
    <property type="entry name" value="STRESS INDUCED PROTEIN-RELATED"/>
    <property type="match status" value="1"/>
</dbReference>
<keyword evidence="2" id="KW-1185">Reference proteome</keyword>
<evidence type="ECO:0000313" key="1">
    <source>
        <dbReference type="EMBL" id="KHG13961.1"/>
    </source>
</evidence>
<dbReference type="AlphaFoldDB" id="A0A0B0NS96"/>
<evidence type="ECO:0000313" key="2">
    <source>
        <dbReference type="Proteomes" id="UP000032142"/>
    </source>
</evidence>
<protein>
    <submittedName>
        <fullName evidence="1">UvrABC system A</fullName>
    </submittedName>
</protein>
<accession>A0A0B0NS96</accession>
<proteinExistence type="predicted"/>
<gene>
    <name evidence="1" type="ORF">F383_19065</name>
</gene>
<reference evidence="2" key="1">
    <citation type="submission" date="2014-09" db="EMBL/GenBank/DDBJ databases">
        <authorList>
            <person name="Mudge J."/>
            <person name="Ramaraj T."/>
            <person name="Lindquist I.E."/>
            <person name="Bharti A.K."/>
            <person name="Sundararajan A."/>
            <person name="Cameron C.T."/>
            <person name="Woodward J.E."/>
            <person name="May G.D."/>
            <person name="Brubaker C."/>
            <person name="Broadhvest J."/>
            <person name="Wilkins T.A."/>
        </authorList>
    </citation>
    <scope>NUCLEOTIDE SEQUENCE</scope>
    <source>
        <strain evidence="2">cv. AKA8401</strain>
    </source>
</reference>